<name>A0ACD3B1L6_9AGAR</name>
<keyword evidence="2" id="KW-1185">Reference proteome</keyword>
<evidence type="ECO:0000313" key="1">
    <source>
        <dbReference type="EMBL" id="TFK71489.1"/>
    </source>
</evidence>
<dbReference type="EMBL" id="ML208297">
    <property type="protein sequence ID" value="TFK71489.1"/>
    <property type="molecule type" value="Genomic_DNA"/>
</dbReference>
<proteinExistence type="predicted"/>
<accession>A0ACD3B1L6</accession>
<dbReference type="Proteomes" id="UP000308600">
    <property type="component" value="Unassembled WGS sequence"/>
</dbReference>
<evidence type="ECO:0000313" key="2">
    <source>
        <dbReference type="Proteomes" id="UP000308600"/>
    </source>
</evidence>
<reference evidence="1 2" key="1">
    <citation type="journal article" date="2019" name="Nat. Ecol. Evol.">
        <title>Megaphylogeny resolves global patterns of mushroom evolution.</title>
        <authorList>
            <person name="Varga T."/>
            <person name="Krizsan K."/>
            <person name="Foldi C."/>
            <person name="Dima B."/>
            <person name="Sanchez-Garcia M."/>
            <person name="Sanchez-Ramirez S."/>
            <person name="Szollosi G.J."/>
            <person name="Szarkandi J.G."/>
            <person name="Papp V."/>
            <person name="Albert L."/>
            <person name="Andreopoulos W."/>
            <person name="Angelini C."/>
            <person name="Antonin V."/>
            <person name="Barry K.W."/>
            <person name="Bougher N.L."/>
            <person name="Buchanan P."/>
            <person name="Buyck B."/>
            <person name="Bense V."/>
            <person name="Catcheside P."/>
            <person name="Chovatia M."/>
            <person name="Cooper J."/>
            <person name="Damon W."/>
            <person name="Desjardin D."/>
            <person name="Finy P."/>
            <person name="Geml J."/>
            <person name="Haridas S."/>
            <person name="Hughes K."/>
            <person name="Justo A."/>
            <person name="Karasinski D."/>
            <person name="Kautmanova I."/>
            <person name="Kiss B."/>
            <person name="Kocsube S."/>
            <person name="Kotiranta H."/>
            <person name="LaButti K.M."/>
            <person name="Lechner B.E."/>
            <person name="Liimatainen K."/>
            <person name="Lipzen A."/>
            <person name="Lukacs Z."/>
            <person name="Mihaltcheva S."/>
            <person name="Morgado L.N."/>
            <person name="Niskanen T."/>
            <person name="Noordeloos M.E."/>
            <person name="Ohm R.A."/>
            <person name="Ortiz-Santana B."/>
            <person name="Ovrebo C."/>
            <person name="Racz N."/>
            <person name="Riley R."/>
            <person name="Savchenko A."/>
            <person name="Shiryaev A."/>
            <person name="Soop K."/>
            <person name="Spirin V."/>
            <person name="Szebenyi C."/>
            <person name="Tomsovsky M."/>
            <person name="Tulloss R.E."/>
            <person name="Uehling J."/>
            <person name="Grigoriev I.V."/>
            <person name="Vagvolgyi C."/>
            <person name="Papp T."/>
            <person name="Martin F.M."/>
            <person name="Miettinen O."/>
            <person name="Hibbett D.S."/>
            <person name="Nagy L.G."/>
        </authorList>
    </citation>
    <scope>NUCLEOTIDE SEQUENCE [LARGE SCALE GENOMIC DNA]</scope>
    <source>
        <strain evidence="1 2">NL-1719</strain>
    </source>
</reference>
<sequence>MDLANQSTIHAPYSVINNTINKYHVSSSSGRETNPISEKEAEVRGQVSRDAVRGASFDAAERGEPPKCHPDTRLAIQDLLAAWRGNPRTGPVRLISGWAGTGKTTIAQTMSEYWAKQGQLAGSFFFSRSSNDRNTTDWFPETILHQFLQICDTRIEGCVRNGFNLYSLQWANVVEALSLSFPLSPSMVIVIDGLDEGRLEQEQKELLRGILVSIDRLGTSIKVLISCRPERHLEAILEDFAPKLGPFYRIQLGQAPEDNDDIRTFLRVSFDRICHDRRKDGTMSIMDGIWPSDGQIEELVDRASGQFIFAATVLKFVGDEEEDPVKLLKLVLERRTSSFRPIDTLYLVILERVSGATSPHHHHLVHNLLLHVNYEPSSSADIADFWFEELVDINIRVRHLRALLTRHDAHGQDSQEAPIQFRHKSFHDFLARPSVPHPFSLAEMNPVSKFFFFLRRMARAVPSHEDIFKLRGSQQLAYAFLCFDDHLPVVVSCREEARRLHQEHIQDRPAFRGCICLPKLESVMVDLRAVRTFKSCAADDCVVNSDLLRLCRMIETPVDYVIRGWKEHECGRPISFRILKLFLWLRTMLAGLFEPLLAIEGITRALISRPSSLGLLARCTAVTNAFLCILLLVNTRCDVVLLLYGTYFVAGSLLHRFLRFDMLAESESPDTPIDTTM</sequence>
<gene>
    <name evidence="1" type="ORF">BDN72DRAFT_436655</name>
</gene>
<protein>
    <submittedName>
        <fullName evidence="1">Uncharacterized protein</fullName>
    </submittedName>
</protein>
<organism evidence="1 2">
    <name type="scientific">Pluteus cervinus</name>
    <dbReference type="NCBI Taxonomy" id="181527"/>
    <lineage>
        <taxon>Eukaryota</taxon>
        <taxon>Fungi</taxon>
        <taxon>Dikarya</taxon>
        <taxon>Basidiomycota</taxon>
        <taxon>Agaricomycotina</taxon>
        <taxon>Agaricomycetes</taxon>
        <taxon>Agaricomycetidae</taxon>
        <taxon>Agaricales</taxon>
        <taxon>Pluteineae</taxon>
        <taxon>Pluteaceae</taxon>
        <taxon>Pluteus</taxon>
    </lineage>
</organism>